<evidence type="ECO:0000259" key="3">
    <source>
        <dbReference type="PROSITE" id="PS50977"/>
    </source>
</evidence>
<organism evidence="4 5">
    <name type="scientific">Paenibacillus prosopidis</name>
    <dbReference type="NCBI Taxonomy" id="630520"/>
    <lineage>
        <taxon>Bacteria</taxon>
        <taxon>Bacillati</taxon>
        <taxon>Bacillota</taxon>
        <taxon>Bacilli</taxon>
        <taxon>Bacillales</taxon>
        <taxon>Paenibacillaceae</taxon>
        <taxon>Paenibacillus</taxon>
    </lineage>
</organism>
<dbReference type="InterPro" id="IPR036271">
    <property type="entry name" value="Tet_transcr_reg_TetR-rel_C_sf"/>
</dbReference>
<accession>A0A368VJD2</accession>
<proteinExistence type="predicted"/>
<dbReference type="Pfam" id="PF00440">
    <property type="entry name" value="TetR_N"/>
    <property type="match status" value="1"/>
</dbReference>
<name>A0A368VJD2_9BACL</name>
<feature type="DNA-binding region" description="H-T-H motif" evidence="2">
    <location>
        <begin position="17"/>
        <end position="36"/>
    </location>
</feature>
<dbReference type="AlphaFoldDB" id="A0A368VJD2"/>
<dbReference type="Gene3D" id="1.10.357.10">
    <property type="entry name" value="Tetracycline Repressor, domain 2"/>
    <property type="match status" value="1"/>
</dbReference>
<sequence>MVATLDLIIEEGIQSVTFPKIFKRANVGSSTFYNYYNNKEELVSELYKNVLIHMGEVIMTGYDPNLTIYERTRGILRRMVDYGLSFPKEILFLEGYSDSPYIHEEVRNMMNPAMIEIFAIIEEGQKQGIISEMDQMFCCHLIKGMVATSIRGYLGGKYPFGEEQIRQTLDACWRAIKV</sequence>
<keyword evidence="5" id="KW-1185">Reference proteome</keyword>
<dbReference type="InterPro" id="IPR009057">
    <property type="entry name" value="Homeodomain-like_sf"/>
</dbReference>
<protein>
    <submittedName>
        <fullName evidence="4">TetR family transcriptional regulator</fullName>
    </submittedName>
</protein>
<feature type="domain" description="HTH tetR-type" evidence="3">
    <location>
        <begin position="1"/>
        <end position="54"/>
    </location>
</feature>
<keyword evidence="1 2" id="KW-0238">DNA-binding</keyword>
<evidence type="ECO:0000256" key="2">
    <source>
        <dbReference type="PROSITE-ProRule" id="PRU00335"/>
    </source>
</evidence>
<reference evidence="4 5" key="1">
    <citation type="submission" date="2018-07" db="EMBL/GenBank/DDBJ databases">
        <title>Genomic Encyclopedia of Type Strains, Phase III (KMG-III): the genomes of soil and plant-associated and newly described type strains.</title>
        <authorList>
            <person name="Whitman W."/>
        </authorList>
    </citation>
    <scope>NUCLEOTIDE SEQUENCE [LARGE SCALE GENOMIC DNA]</scope>
    <source>
        <strain evidence="4 5">CECT 7506</strain>
    </source>
</reference>
<dbReference type="PANTHER" id="PTHR43479:SF11">
    <property type="entry name" value="ACREF_ENVCD OPERON REPRESSOR-RELATED"/>
    <property type="match status" value="1"/>
</dbReference>
<evidence type="ECO:0000313" key="5">
    <source>
        <dbReference type="Proteomes" id="UP000252415"/>
    </source>
</evidence>
<dbReference type="InterPro" id="IPR001647">
    <property type="entry name" value="HTH_TetR"/>
</dbReference>
<dbReference type="InterPro" id="IPR032551">
    <property type="entry name" value="BscR_C"/>
</dbReference>
<dbReference type="InterPro" id="IPR050624">
    <property type="entry name" value="HTH-type_Tx_Regulator"/>
</dbReference>
<dbReference type="PROSITE" id="PS50977">
    <property type="entry name" value="HTH_TETR_2"/>
    <property type="match status" value="1"/>
</dbReference>
<dbReference type="Pfam" id="PF16295">
    <property type="entry name" value="TetR_C_10"/>
    <property type="match status" value="1"/>
</dbReference>
<evidence type="ECO:0000256" key="1">
    <source>
        <dbReference type="ARBA" id="ARBA00023125"/>
    </source>
</evidence>
<comment type="caution">
    <text evidence="4">The sequence shown here is derived from an EMBL/GenBank/DDBJ whole genome shotgun (WGS) entry which is preliminary data.</text>
</comment>
<dbReference type="EMBL" id="QPJD01000034">
    <property type="protein sequence ID" value="RCW40537.1"/>
    <property type="molecule type" value="Genomic_DNA"/>
</dbReference>
<dbReference type="OrthoDB" id="6430772at2"/>
<dbReference type="SUPFAM" id="SSF48498">
    <property type="entry name" value="Tetracyclin repressor-like, C-terminal domain"/>
    <property type="match status" value="1"/>
</dbReference>
<dbReference type="PANTHER" id="PTHR43479">
    <property type="entry name" value="ACREF/ENVCD OPERON REPRESSOR-RELATED"/>
    <property type="match status" value="1"/>
</dbReference>
<gene>
    <name evidence="4" type="ORF">DFP97_13413</name>
</gene>
<dbReference type="Proteomes" id="UP000252415">
    <property type="component" value="Unassembled WGS sequence"/>
</dbReference>
<dbReference type="SUPFAM" id="SSF46689">
    <property type="entry name" value="Homeodomain-like"/>
    <property type="match status" value="1"/>
</dbReference>
<evidence type="ECO:0000313" key="4">
    <source>
        <dbReference type="EMBL" id="RCW40537.1"/>
    </source>
</evidence>
<dbReference type="RefSeq" id="WP_114384212.1">
    <property type="nucleotide sequence ID" value="NZ_QPJD01000034.1"/>
</dbReference>
<dbReference type="GO" id="GO:0003677">
    <property type="term" value="F:DNA binding"/>
    <property type="evidence" value="ECO:0007669"/>
    <property type="project" value="UniProtKB-UniRule"/>
</dbReference>